<dbReference type="InterPro" id="IPR007036">
    <property type="entry name" value="Aste_AspA_hybrid_dom"/>
</dbReference>
<dbReference type="PANTHER" id="PTHR15162">
    <property type="entry name" value="ASPARTOACYLASE"/>
    <property type="match status" value="1"/>
</dbReference>
<organism evidence="9 10">
    <name type="scientific">Lonsdalea quercina</name>
    <dbReference type="NCBI Taxonomy" id="71657"/>
    <lineage>
        <taxon>Bacteria</taxon>
        <taxon>Pseudomonadati</taxon>
        <taxon>Pseudomonadota</taxon>
        <taxon>Gammaproteobacteria</taxon>
        <taxon>Enterobacterales</taxon>
        <taxon>Pectobacteriaceae</taxon>
        <taxon>Lonsdalea</taxon>
    </lineage>
</organism>
<feature type="binding site" evidence="5">
    <location>
        <position position="150"/>
    </location>
    <ligand>
        <name>Zn(2+)</name>
        <dbReference type="ChEBI" id="CHEBI:29105"/>
    </ligand>
</feature>
<dbReference type="GO" id="GO:0019544">
    <property type="term" value="P:L-arginine catabolic process to L-glutamate"/>
    <property type="evidence" value="ECO:0007669"/>
    <property type="project" value="UniProtKB-UniRule"/>
</dbReference>
<dbReference type="InterPro" id="IPR050178">
    <property type="entry name" value="AspA/AstE_fam"/>
</dbReference>
<dbReference type="Gene3D" id="3.40.630.10">
    <property type="entry name" value="Zn peptidases"/>
    <property type="match status" value="1"/>
</dbReference>
<dbReference type="GO" id="GO:0016788">
    <property type="term" value="F:hydrolase activity, acting on ester bonds"/>
    <property type="evidence" value="ECO:0007669"/>
    <property type="project" value="UniProtKB-UniRule"/>
</dbReference>
<evidence type="ECO:0000256" key="3">
    <source>
        <dbReference type="ARBA" id="ARBA00022801"/>
    </source>
</evidence>
<feature type="binding site" evidence="5">
    <location>
        <position position="56"/>
    </location>
    <ligand>
        <name>Zn(2+)</name>
        <dbReference type="ChEBI" id="CHEBI:29105"/>
    </ligand>
</feature>
<dbReference type="EMBL" id="FNQS01000001">
    <property type="protein sequence ID" value="SDZ76202.1"/>
    <property type="molecule type" value="Genomic_DNA"/>
</dbReference>
<keyword evidence="10" id="KW-1185">Reference proteome</keyword>
<keyword evidence="2 5" id="KW-0479">Metal-binding</keyword>
<reference evidence="9 10" key="1">
    <citation type="submission" date="2016-10" db="EMBL/GenBank/DDBJ databases">
        <authorList>
            <person name="de Groot N.N."/>
        </authorList>
    </citation>
    <scope>NUCLEOTIDE SEQUENCE [LARGE SCALE GENOMIC DNA]</scope>
    <source>
        <strain evidence="9 10">ATCC 29281</strain>
    </source>
</reference>
<dbReference type="UniPathway" id="UPA00185">
    <property type="reaction ID" value="UER00283"/>
</dbReference>
<dbReference type="Proteomes" id="UP000187280">
    <property type="component" value="Unassembled WGS sequence"/>
</dbReference>
<dbReference type="InterPro" id="IPR055438">
    <property type="entry name" value="AstE_AspA_cat"/>
</dbReference>
<keyword evidence="3 5" id="KW-0378">Hydrolase</keyword>
<evidence type="ECO:0000256" key="5">
    <source>
        <dbReference type="HAMAP-Rule" id="MF_00767"/>
    </source>
</evidence>
<dbReference type="NCBIfam" id="TIGR03242">
    <property type="entry name" value="arg_catab_astE"/>
    <property type="match status" value="1"/>
</dbReference>
<sequence length="334" mass="36780">MNEFLAWTLRGESPPTTAGETPGLRWRWRDEGVLELTPRAGYRRAVVLSAGVHGNETAPMELLDALVGDLLAGRVDLGVRLLAVLGNPAAIRAGKRYLHSDMNRMFGGRHRQFAPGEDTARARRLEPLLAAFFEADAPERGIERHHYDLHTAIRESLLPRFGVLPYQPRPYSAALLAALAGAELDALVVHSEPGGTFSHFSSEHFQAESCTLELGKARPFGQNDLGRFSAIDCVLRALVSAADVPSREGAPLRVFGVDRSLIKRSDDFQLFLADDTPNFTRCDHGTLLCEQAGDSDRVKHHHEWILFPNPNVALGLRAGLVLTEREWDSLTAPS</sequence>
<evidence type="ECO:0000256" key="6">
    <source>
        <dbReference type="NCBIfam" id="TIGR03242"/>
    </source>
</evidence>
<evidence type="ECO:0000259" key="8">
    <source>
        <dbReference type="Pfam" id="PF24827"/>
    </source>
</evidence>
<dbReference type="STRING" id="71657.SAMN02982996_00106"/>
<name>A0A1H3VQ18_9GAMM</name>
<comment type="catalytic activity">
    <reaction evidence="5">
        <text>N-succinyl-L-glutamate + H2O = L-glutamate + succinate</text>
        <dbReference type="Rhea" id="RHEA:15169"/>
        <dbReference type="ChEBI" id="CHEBI:15377"/>
        <dbReference type="ChEBI" id="CHEBI:29985"/>
        <dbReference type="ChEBI" id="CHEBI:30031"/>
        <dbReference type="ChEBI" id="CHEBI:58763"/>
        <dbReference type="EC" id="3.5.1.96"/>
    </reaction>
</comment>
<evidence type="ECO:0000313" key="10">
    <source>
        <dbReference type="Proteomes" id="UP000187280"/>
    </source>
</evidence>
<dbReference type="eggNOG" id="COG2988">
    <property type="taxonomic scope" value="Bacteria"/>
</dbReference>
<evidence type="ECO:0000313" key="9">
    <source>
        <dbReference type="EMBL" id="SDZ76202.1"/>
    </source>
</evidence>
<dbReference type="SUPFAM" id="SSF53187">
    <property type="entry name" value="Zn-dependent exopeptidases"/>
    <property type="match status" value="1"/>
</dbReference>
<feature type="active site" evidence="5">
    <location>
        <position position="213"/>
    </location>
</feature>
<gene>
    <name evidence="5" type="primary">astE</name>
    <name evidence="9" type="ORF">SAMN02982996_00106</name>
</gene>
<dbReference type="RefSeq" id="WP_026743075.1">
    <property type="nucleotide sequence ID" value="NZ_FNQS01000001.1"/>
</dbReference>
<evidence type="ECO:0000256" key="2">
    <source>
        <dbReference type="ARBA" id="ARBA00022723"/>
    </source>
</evidence>
<protein>
    <recommendedName>
        <fullName evidence="5 6">Succinylglutamate desuccinylase</fullName>
        <ecNumber evidence="5 6">3.5.1.96</ecNumber>
    </recommendedName>
</protein>
<dbReference type="HAMAP" id="MF_00767">
    <property type="entry name" value="Arg_catab_AstE"/>
    <property type="match status" value="1"/>
</dbReference>
<dbReference type="AlphaFoldDB" id="A0A1H3VQ18"/>
<comment type="cofactor">
    <cofactor evidence="5">
        <name>Zn(2+)</name>
        <dbReference type="ChEBI" id="CHEBI:29105"/>
    </cofactor>
    <text evidence="5">Binds 1 zinc ion per subunit.</text>
</comment>
<dbReference type="Pfam" id="PF04952">
    <property type="entry name" value="AstE_AspA_hybrid"/>
    <property type="match status" value="1"/>
</dbReference>
<feature type="domain" description="Succinylglutamate desuccinylase/Aspartoacylase catalytic" evidence="8">
    <location>
        <begin position="44"/>
        <end position="231"/>
    </location>
</feature>
<dbReference type="CDD" id="cd03855">
    <property type="entry name" value="M14_ASTE"/>
    <property type="match status" value="1"/>
</dbReference>
<accession>A0A1H3VQ18</accession>
<feature type="domain" description="AstE/AspA barrel-sandwich hybrid" evidence="7">
    <location>
        <begin position="251"/>
        <end position="325"/>
    </location>
</feature>
<dbReference type="GeneID" id="97763054"/>
<keyword evidence="1 5" id="KW-0056">Arginine metabolism</keyword>
<feature type="binding site" evidence="5">
    <location>
        <position position="53"/>
    </location>
    <ligand>
        <name>Zn(2+)</name>
        <dbReference type="ChEBI" id="CHEBI:29105"/>
    </ligand>
</feature>
<dbReference type="GO" id="GO:0009017">
    <property type="term" value="F:succinylglutamate desuccinylase activity"/>
    <property type="evidence" value="ECO:0007669"/>
    <property type="project" value="UniProtKB-UniRule"/>
</dbReference>
<dbReference type="EC" id="3.5.1.96" evidence="5 6"/>
<proteinExistence type="inferred from homology"/>
<dbReference type="GO" id="GO:0008270">
    <property type="term" value="F:zinc ion binding"/>
    <property type="evidence" value="ECO:0007669"/>
    <property type="project" value="UniProtKB-UniRule"/>
</dbReference>
<comment type="similarity">
    <text evidence="5">Belongs to the AspA/AstE family. Succinylglutamate desuccinylase subfamily.</text>
</comment>
<comment type="pathway">
    <text evidence="5">Amino-acid degradation; L-arginine degradation via AST pathway; L-glutamate and succinate from L-arginine: step 5/5.</text>
</comment>
<dbReference type="GO" id="GO:0019545">
    <property type="term" value="P:L-arginine catabolic process to succinate"/>
    <property type="evidence" value="ECO:0007669"/>
    <property type="project" value="UniProtKB-UniRule"/>
</dbReference>
<dbReference type="NCBIfam" id="NF003706">
    <property type="entry name" value="PRK05324.1"/>
    <property type="match status" value="1"/>
</dbReference>
<evidence type="ECO:0000256" key="1">
    <source>
        <dbReference type="ARBA" id="ARBA00022503"/>
    </source>
</evidence>
<keyword evidence="4 5" id="KW-0862">Zinc</keyword>
<dbReference type="Pfam" id="PF24827">
    <property type="entry name" value="AstE_AspA_cat"/>
    <property type="match status" value="1"/>
</dbReference>
<comment type="function">
    <text evidence="5">Transforms N(2)-succinylglutamate into succinate and glutamate.</text>
</comment>
<dbReference type="PANTHER" id="PTHR15162:SF7">
    <property type="entry name" value="SUCCINYLGLUTAMATE DESUCCINYLASE"/>
    <property type="match status" value="1"/>
</dbReference>
<evidence type="ECO:0000256" key="4">
    <source>
        <dbReference type="ARBA" id="ARBA00022833"/>
    </source>
</evidence>
<dbReference type="InterPro" id="IPR016681">
    <property type="entry name" value="SuccinylGlu_desuccinylase"/>
</dbReference>
<evidence type="ECO:0000259" key="7">
    <source>
        <dbReference type="Pfam" id="PF04952"/>
    </source>
</evidence>